<keyword evidence="2 5" id="KW-0812">Transmembrane</keyword>
<evidence type="ECO:0000256" key="4">
    <source>
        <dbReference type="ARBA" id="ARBA00023136"/>
    </source>
</evidence>
<dbReference type="PANTHER" id="PTHR39535">
    <property type="entry name" value="SPORULATION-DELAYING PROTEIN SDPB"/>
    <property type="match status" value="1"/>
</dbReference>
<dbReference type="EMBL" id="CP034550">
    <property type="protein sequence ID" value="QFZ21313.1"/>
    <property type="molecule type" value="Genomic_DNA"/>
</dbReference>
<dbReference type="KEGG" id="ssyi:EKG83_31490"/>
<keyword evidence="3 5" id="KW-1133">Transmembrane helix</keyword>
<evidence type="ECO:0000256" key="1">
    <source>
        <dbReference type="ARBA" id="ARBA00004127"/>
    </source>
</evidence>
<dbReference type="InterPro" id="IPR011020">
    <property type="entry name" value="HTTM-like"/>
</dbReference>
<dbReference type="InterPro" id="IPR052964">
    <property type="entry name" value="Sporulation_signal_mat"/>
</dbReference>
<feature type="transmembrane region" description="Helical" evidence="5">
    <location>
        <begin position="158"/>
        <end position="179"/>
    </location>
</feature>
<feature type="domain" description="HTTM-like" evidence="6">
    <location>
        <begin position="17"/>
        <end position="286"/>
    </location>
</feature>
<keyword evidence="4 5" id="KW-0472">Membrane</keyword>
<comment type="subcellular location">
    <subcellularLocation>
        <location evidence="1">Endomembrane system</location>
        <topology evidence="1">Multi-pass membrane protein</topology>
    </subcellularLocation>
</comment>
<dbReference type="SMART" id="SM00752">
    <property type="entry name" value="HTTM"/>
    <property type="match status" value="1"/>
</dbReference>
<feature type="transmembrane region" description="Helical" evidence="5">
    <location>
        <begin position="219"/>
        <end position="242"/>
    </location>
</feature>
<dbReference type="PANTHER" id="PTHR39535:SF2">
    <property type="entry name" value="HTTM DOMAIN-CONTAINING PROTEIN"/>
    <property type="match status" value="1"/>
</dbReference>
<dbReference type="GO" id="GO:0012505">
    <property type="term" value="C:endomembrane system"/>
    <property type="evidence" value="ECO:0007669"/>
    <property type="project" value="UniProtKB-SubCell"/>
</dbReference>
<evidence type="ECO:0000313" key="8">
    <source>
        <dbReference type="Proteomes" id="UP000325787"/>
    </source>
</evidence>
<dbReference type="RefSeq" id="WP_033429280.1">
    <property type="nucleotide sequence ID" value="NZ_CP034550.1"/>
</dbReference>
<keyword evidence="8" id="KW-1185">Reference proteome</keyword>
<dbReference type="Proteomes" id="UP000325787">
    <property type="component" value="Chromosome"/>
</dbReference>
<gene>
    <name evidence="7" type="ORF">EKG83_31490</name>
</gene>
<evidence type="ECO:0000256" key="2">
    <source>
        <dbReference type="ARBA" id="ARBA00022692"/>
    </source>
</evidence>
<dbReference type="OrthoDB" id="128729at2"/>
<reference evidence="8" key="1">
    <citation type="journal article" date="2021" name="Curr. Microbiol.">
        <title>Complete genome of nocamycin-producing strain Saccharothrix syringae NRRL B-16468 reveals the biosynthetic potential for secondary metabolites.</title>
        <authorList>
            <person name="Mo X."/>
            <person name="Yang S."/>
        </authorList>
    </citation>
    <scope>NUCLEOTIDE SEQUENCE [LARGE SCALE GENOMIC DNA]</scope>
    <source>
        <strain evidence="8">ATCC 51364 / DSM 43886 / JCM 6844 / KCTC 9398 / NBRC 14523 / NRRL B-16468 / INA 2240</strain>
    </source>
</reference>
<name>A0A5Q0H5Q0_SACSY</name>
<dbReference type="AlphaFoldDB" id="A0A5Q0H5Q0"/>
<feature type="transmembrane region" description="Helical" evidence="5">
    <location>
        <begin position="249"/>
        <end position="280"/>
    </location>
</feature>
<protein>
    <recommendedName>
        <fullName evidence="6">HTTM-like domain-containing protein</fullName>
    </recommendedName>
</protein>
<evidence type="ECO:0000259" key="6">
    <source>
        <dbReference type="SMART" id="SM00752"/>
    </source>
</evidence>
<sequence length="328" mass="34425">MNRVDRVLARIGRAAEHHDPRGLPLAFGRSALAAAQLAVLAANSDRVLFHSTVTWDCDGVRAPGLWCLTGTAGPGAVLARAVAVVVLVAVLVGFRPRWTCVPHWYVAFSFAADATATNGGDRVTQVATALLVPLCLGDDRVWQWGAVRGPLPPHWRGAALAGLLGIRVQLCLMYLAAAVSKLGDPEWRRGTALHLVLHDPDYGASASVRDALGPVLGSYWLMALATWAVIAAQLVLAVTVLGGPAARRAALVLGTALHVAIGVVLNLPAFGLAVIALLVVGCAAPGSGGPVEGEREGGARWWAAQGWVSRWVASRWSRSTRDGPGRRS</sequence>
<organism evidence="7 8">
    <name type="scientific">Saccharothrix syringae</name>
    <name type="common">Nocardiopsis syringae</name>
    <dbReference type="NCBI Taxonomy" id="103733"/>
    <lineage>
        <taxon>Bacteria</taxon>
        <taxon>Bacillati</taxon>
        <taxon>Actinomycetota</taxon>
        <taxon>Actinomycetes</taxon>
        <taxon>Pseudonocardiales</taxon>
        <taxon>Pseudonocardiaceae</taxon>
        <taxon>Saccharothrix</taxon>
    </lineage>
</organism>
<evidence type="ECO:0000313" key="7">
    <source>
        <dbReference type="EMBL" id="QFZ21313.1"/>
    </source>
</evidence>
<evidence type="ECO:0000256" key="5">
    <source>
        <dbReference type="SAM" id="Phobius"/>
    </source>
</evidence>
<feature type="transmembrane region" description="Helical" evidence="5">
    <location>
        <begin position="75"/>
        <end position="94"/>
    </location>
</feature>
<proteinExistence type="predicted"/>
<accession>A0A5Q0H5Q0</accession>
<evidence type="ECO:0000256" key="3">
    <source>
        <dbReference type="ARBA" id="ARBA00022989"/>
    </source>
</evidence>